<dbReference type="InterPro" id="IPR023584">
    <property type="entry name" value="Ribosome_recyc_fac_dom"/>
</dbReference>
<evidence type="ECO:0000259" key="4">
    <source>
        <dbReference type="Pfam" id="PF01765"/>
    </source>
</evidence>
<comment type="caution">
    <text evidence="5">The sequence shown here is derived from an EMBL/GenBank/DDBJ whole genome shotgun (WGS) entry which is preliminary data.</text>
</comment>
<evidence type="ECO:0000256" key="2">
    <source>
        <dbReference type="ARBA" id="ARBA00022917"/>
    </source>
</evidence>
<dbReference type="GO" id="GO:0043023">
    <property type="term" value="F:ribosomal large subunit binding"/>
    <property type="evidence" value="ECO:0007669"/>
    <property type="project" value="TreeGrafter"/>
</dbReference>
<comment type="similarity">
    <text evidence="1">Belongs to the RRF family.</text>
</comment>
<feature type="coiled-coil region" evidence="3">
    <location>
        <begin position="150"/>
        <end position="184"/>
    </location>
</feature>
<dbReference type="PANTHER" id="PTHR20982:SF3">
    <property type="entry name" value="MITOCHONDRIAL RIBOSOME RECYCLING FACTOR PSEUDO 1"/>
    <property type="match status" value="1"/>
</dbReference>
<dbReference type="SUPFAM" id="SSF55194">
    <property type="entry name" value="Ribosome recycling factor, RRF"/>
    <property type="match status" value="1"/>
</dbReference>
<proteinExistence type="inferred from homology"/>
<gene>
    <name evidence="5" type="ORF">A3H78_04605</name>
</gene>
<dbReference type="Proteomes" id="UP000177418">
    <property type="component" value="Unassembled WGS sequence"/>
</dbReference>
<dbReference type="Gene3D" id="3.30.1360.40">
    <property type="match status" value="1"/>
</dbReference>
<evidence type="ECO:0000256" key="1">
    <source>
        <dbReference type="ARBA" id="ARBA00005912"/>
    </source>
</evidence>
<protein>
    <recommendedName>
        <fullName evidence="4">Ribosome recycling factor domain-containing protein</fullName>
    </recommendedName>
</protein>
<evidence type="ECO:0000256" key="3">
    <source>
        <dbReference type="SAM" id="Coils"/>
    </source>
</evidence>
<dbReference type="Gene3D" id="1.10.132.20">
    <property type="entry name" value="Ribosome-recycling factor"/>
    <property type="match status" value="1"/>
</dbReference>
<keyword evidence="2" id="KW-0648">Protein biosynthesis</keyword>
<dbReference type="Pfam" id="PF01765">
    <property type="entry name" value="RRF"/>
    <property type="match status" value="1"/>
</dbReference>
<feature type="domain" description="Ribosome recycling factor" evidence="4">
    <location>
        <begin position="23"/>
        <end position="187"/>
    </location>
</feature>
<sequence>MFNTQSKLDEFQKRLETEVDKIRNELITIKTGKASPALVENIIVETYGGVSKLKLLELATITTEGPAGLYISPFDPTVVSDIEKAILSSPLHLTPRVEGKNIHIKIPPLTEEQRIQLLKTAGQILEKGKMNIRYARDEIRKKIKQSFENKEIIEDDKFHLEKNIDKLTQEFSLKLDEIKNKKEKEMMVI</sequence>
<keyword evidence="3" id="KW-0175">Coiled coil</keyword>
<dbReference type="FunFam" id="3.30.1360.40:FF:000001">
    <property type="entry name" value="Ribosome-recycling factor"/>
    <property type="match status" value="1"/>
</dbReference>
<dbReference type="GO" id="GO:0006412">
    <property type="term" value="P:translation"/>
    <property type="evidence" value="ECO:0007669"/>
    <property type="project" value="UniProtKB-KW"/>
</dbReference>
<organism evidence="5 6">
    <name type="scientific">Candidatus Roizmanbacteria bacterium RIFCSPLOWO2_02_FULL_36_11</name>
    <dbReference type="NCBI Taxonomy" id="1802071"/>
    <lineage>
        <taxon>Bacteria</taxon>
        <taxon>Candidatus Roizmaniibacteriota</taxon>
    </lineage>
</organism>
<accession>A0A1F7JCZ0</accession>
<dbReference type="InterPro" id="IPR002661">
    <property type="entry name" value="Ribosome_recyc_fac"/>
</dbReference>
<evidence type="ECO:0000313" key="5">
    <source>
        <dbReference type="EMBL" id="OGK53478.1"/>
    </source>
</evidence>
<evidence type="ECO:0000313" key="6">
    <source>
        <dbReference type="Proteomes" id="UP000177418"/>
    </source>
</evidence>
<dbReference type="InterPro" id="IPR036191">
    <property type="entry name" value="RRF_sf"/>
</dbReference>
<dbReference type="EMBL" id="MGAV01000018">
    <property type="protein sequence ID" value="OGK53478.1"/>
    <property type="molecule type" value="Genomic_DNA"/>
</dbReference>
<dbReference type="AlphaFoldDB" id="A0A1F7JCZ0"/>
<dbReference type="PANTHER" id="PTHR20982">
    <property type="entry name" value="RIBOSOME RECYCLING FACTOR"/>
    <property type="match status" value="1"/>
</dbReference>
<name>A0A1F7JCZ0_9BACT</name>
<reference evidence="5 6" key="1">
    <citation type="journal article" date="2016" name="Nat. Commun.">
        <title>Thousands of microbial genomes shed light on interconnected biogeochemical processes in an aquifer system.</title>
        <authorList>
            <person name="Anantharaman K."/>
            <person name="Brown C.T."/>
            <person name="Hug L.A."/>
            <person name="Sharon I."/>
            <person name="Castelle C.J."/>
            <person name="Probst A.J."/>
            <person name="Thomas B.C."/>
            <person name="Singh A."/>
            <person name="Wilkins M.J."/>
            <person name="Karaoz U."/>
            <person name="Brodie E.L."/>
            <person name="Williams K.H."/>
            <person name="Hubbard S.S."/>
            <person name="Banfield J.F."/>
        </authorList>
    </citation>
    <scope>NUCLEOTIDE SEQUENCE [LARGE SCALE GENOMIC DNA]</scope>
</reference>